<evidence type="ECO:0000313" key="3">
    <source>
        <dbReference type="EMBL" id="MFC7242370.1"/>
    </source>
</evidence>
<dbReference type="RefSeq" id="WP_376805762.1">
    <property type="nucleotide sequence ID" value="NZ_JBHTAC010000005.1"/>
</dbReference>
<keyword evidence="4" id="KW-1185">Reference proteome</keyword>
<dbReference type="Proteomes" id="UP001596392">
    <property type="component" value="Unassembled WGS sequence"/>
</dbReference>
<dbReference type="NCBIfam" id="NF038083">
    <property type="entry name" value="CU044_5270_fam"/>
    <property type="match status" value="1"/>
</dbReference>
<gene>
    <name evidence="3" type="ORF">ACFQO7_07730</name>
</gene>
<evidence type="ECO:0000256" key="2">
    <source>
        <dbReference type="SAM" id="Phobius"/>
    </source>
</evidence>
<sequence>MFGARRTRTLLGPADPARRMPPEPPRLSAAELIAWAEATAEPNTPRRGVRRDARLPRRMVLATGAVTLAAGAVAVIGASGVLVDVERGPADPPGTAAGRVLVPVAYQPGTDEAAGPRLRALADGLVDAAYESSAGRYTYHRKQVWGDPVMTSPDGRFSVAFSQETKVWWTPGEPGRQTTVMGVPEYPDQASRDHWASRQPVSATASADAIPLPPFEPAALPSTRRELARMLKTELGAAAVGKETSKIFGRYAVPRAIRAEVLRVLADVPGFRWRGEVTDRAGRAGLAVTFDDREHGQQHLLIFHPRTGELLASELLTLGPVRMNAYELILETGRTDRLG</sequence>
<dbReference type="InterPro" id="IPR047789">
    <property type="entry name" value="CU044_5270-like"/>
</dbReference>
<comment type="caution">
    <text evidence="3">The sequence shown here is derived from an EMBL/GenBank/DDBJ whole genome shotgun (WGS) entry which is preliminary data.</text>
</comment>
<dbReference type="EMBL" id="JBHTAC010000005">
    <property type="protein sequence ID" value="MFC7242370.1"/>
    <property type="molecule type" value="Genomic_DNA"/>
</dbReference>
<evidence type="ECO:0000256" key="1">
    <source>
        <dbReference type="SAM" id="MobiDB-lite"/>
    </source>
</evidence>
<reference evidence="4" key="1">
    <citation type="journal article" date="2019" name="Int. J. Syst. Evol. Microbiol.">
        <title>The Global Catalogue of Microorganisms (GCM) 10K type strain sequencing project: providing services to taxonomists for standard genome sequencing and annotation.</title>
        <authorList>
            <consortium name="The Broad Institute Genomics Platform"/>
            <consortium name="The Broad Institute Genome Sequencing Center for Infectious Disease"/>
            <person name="Wu L."/>
            <person name="Ma J."/>
        </authorList>
    </citation>
    <scope>NUCLEOTIDE SEQUENCE [LARGE SCALE GENOMIC DNA]</scope>
    <source>
        <strain evidence="4">CGMCC 1.9106</strain>
    </source>
</reference>
<proteinExistence type="predicted"/>
<accession>A0ABW2GQQ4</accession>
<feature type="region of interest" description="Disordered" evidence="1">
    <location>
        <begin position="1"/>
        <end position="24"/>
    </location>
</feature>
<keyword evidence="2" id="KW-0472">Membrane</keyword>
<organism evidence="3 4">
    <name type="scientific">Catellatospora aurea</name>
    <dbReference type="NCBI Taxonomy" id="1337874"/>
    <lineage>
        <taxon>Bacteria</taxon>
        <taxon>Bacillati</taxon>
        <taxon>Actinomycetota</taxon>
        <taxon>Actinomycetes</taxon>
        <taxon>Micromonosporales</taxon>
        <taxon>Micromonosporaceae</taxon>
        <taxon>Catellatospora</taxon>
    </lineage>
</organism>
<evidence type="ECO:0000313" key="4">
    <source>
        <dbReference type="Proteomes" id="UP001596392"/>
    </source>
</evidence>
<protein>
    <submittedName>
        <fullName evidence="3">CU044_5270 family protein</fullName>
    </submittedName>
</protein>
<feature type="transmembrane region" description="Helical" evidence="2">
    <location>
        <begin position="60"/>
        <end position="83"/>
    </location>
</feature>
<name>A0ABW2GQQ4_9ACTN</name>
<keyword evidence="2" id="KW-0812">Transmembrane</keyword>
<keyword evidence="2" id="KW-1133">Transmembrane helix</keyword>